<feature type="region of interest" description="Disordered" evidence="2">
    <location>
        <begin position="103"/>
        <end position="140"/>
    </location>
</feature>
<name>A0A2N7S602_9MICC</name>
<evidence type="ECO:0000256" key="2">
    <source>
        <dbReference type="SAM" id="MobiDB-lite"/>
    </source>
</evidence>
<organism evidence="4 5">
    <name type="scientific">Glutamicibacter arilaitensis</name>
    <dbReference type="NCBI Taxonomy" id="256701"/>
    <lineage>
        <taxon>Bacteria</taxon>
        <taxon>Bacillati</taxon>
        <taxon>Actinomycetota</taxon>
        <taxon>Actinomycetes</taxon>
        <taxon>Micrococcales</taxon>
        <taxon>Micrococcaceae</taxon>
        <taxon>Glutamicibacter</taxon>
    </lineage>
</organism>
<dbReference type="Proteomes" id="UP000235739">
    <property type="component" value="Unassembled WGS sequence"/>
</dbReference>
<protein>
    <submittedName>
        <fullName evidence="4">Aminoacyl-tRNA hydrolase</fullName>
    </submittedName>
</protein>
<comment type="similarity">
    <text evidence="1">Belongs to the prokaryotic/mitochondrial release factor family.</text>
</comment>
<dbReference type="GO" id="GO:0072344">
    <property type="term" value="P:rescue of stalled ribosome"/>
    <property type="evidence" value="ECO:0007669"/>
    <property type="project" value="TreeGrafter"/>
</dbReference>
<dbReference type="AlphaFoldDB" id="A0A2N7S602"/>
<sequence>MDVQITATLAIPAAELNWQFSRSSGPGGQHLNTTDSRVELSWVIGASRVLSDWQRQRLLSKLGSKLVAGALVVTAAEERSQWRNRQIAQEKLAHLIQRALAPDAPVRKATKPTRGSQRRRLSSKANRSATKALRRKPGME</sequence>
<gene>
    <name evidence="4" type="ORF">CIK84_08545</name>
</gene>
<dbReference type="Gene3D" id="3.30.160.20">
    <property type="match status" value="1"/>
</dbReference>
<dbReference type="PANTHER" id="PTHR47814:SF1">
    <property type="entry name" value="PEPTIDYL-TRNA HYDROLASE ARFB"/>
    <property type="match status" value="1"/>
</dbReference>
<dbReference type="PANTHER" id="PTHR47814">
    <property type="entry name" value="PEPTIDYL-TRNA HYDROLASE ARFB"/>
    <property type="match status" value="1"/>
</dbReference>
<accession>A0A2N7S602</accession>
<evidence type="ECO:0000259" key="3">
    <source>
        <dbReference type="Pfam" id="PF00472"/>
    </source>
</evidence>
<proteinExistence type="inferred from homology"/>
<feature type="compositionally biased region" description="Basic residues" evidence="2">
    <location>
        <begin position="108"/>
        <end position="122"/>
    </location>
</feature>
<dbReference type="GO" id="GO:0003747">
    <property type="term" value="F:translation release factor activity"/>
    <property type="evidence" value="ECO:0007669"/>
    <property type="project" value="InterPro"/>
</dbReference>
<evidence type="ECO:0000256" key="1">
    <source>
        <dbReference type="ARBA" id="ARBA00010835"/>
    </source>
</evidence>
<reference evidence="4 5" key="1">
    <citation type="journal article" date="2017" name="Elife">
        <title>Extensive horizontal gene transfer in cheese-associated bacteria.</title>
        <authorList>
            <person name="Bonham K.S."/>
            <person name="Wolfe B.E."/>
            <person name="Dutton R.J."/>
        </authorList>
    </citation>
    <scope>NUCLEOTIDE SEQUENCE [LARGE SCALE GENOMIC DNA]</scope>
    <source>
        <strain evidence="4 5">JB182</strain>
    </source>
</reference>
<comment type="caution">
    <text evidence="4">The sequence shown here is derived from an EMBL/GenBank/DDBJ whole genome shotgun (WGS) entry which is preliminary data.</text>
</comment>
<dbReference type="NCBIfam" id="NF006718">
    <property type="entry name" value="PRK09256.1"/>
    <property type="match status" value="1"/>
</dbReference>
<feature type="domain" description="Prokaryotic-type class I peptide chain release factors" evidence="3">
    <location>
        <begin position="8"/>
        <end position="134"/>
    </location>
</feature>
<dbReference type="RefSeq" id="WP_013348360.1">
    <property type="nucleotide sequence ID" value="NZ_JABUYH010000050.1"/>
</dbReference>
<dbReference type="EMBL" id="PNQX01000001">
    <property type="protein sequence ID" value="PMQ21566.1"/>
    <property type="molecule type" value="Genomic_DNA"/>
</dbReference>
<dbReference type="InterPro" id="IPR045853">
    <property type="entry name" value="Pep_chain_release_fac_I_sf"/>
</dbReference>
<dbReference type="Pfam" id="PF00472">
    <property type="entry name" value="RF-1"/>
    <property type="match status" value="1"/>
</dbReference>
<dbReference type="OMA" id="SEHRSQW"/>
<evidence type="ECO:0000313" key="5">
    <source>
        <dbReference type="Proteomes" id="UP000235739"/>
    </source>
</evidence>
<dbReference type="InterPro" id="IPR000352">
    <property type="entry name" value="Pep_chain_release_fac_I"/>
</dbReference>
<evidence type="ECO:0000313" key="4">
    <source>
        <dbReference type="EMBL" id="PMQ21566.1"/>
    </source>
</evidence>
<dbReference type="SUPFAM" id="SSF75620">
    <property type="entry name" value="Release factor"/>
    <property type="match status" value="1"/>
</dbReference>
<dbReference type="GO" id="GO:0004045">
    <property type="term" value="F:peptidyl-tRNA hydrolase activity"/>
    <property type="evidence" value="ECO:0007669"/>
    <property type="project" value="TreeGrafter"/>
</dbReference>
<keyword evidence="4" id="KW-0378">Hydrolase</keyword>
<dbReference type="GO" id="GO:0043022">
    <property type="term" value="F:ribosome binding"/>
    <property type="evidence" value="ECO:0007669"/>
    <property type="project" value="TreeGrafter"/>
</dbReference>
<dbReference type="GeneID" id="303184606"/>